<dbReference type="PANTHER" id="PTHR47047:SF3">
    <property type="entry name" value="PUTATIVE-RELATED"/>
    <property type="match status" value="1"/>
</dbReference>
<dbReference type="OrthoDB" id="277819at2759"/>
<evidence type="ECO:0000259" key="2">
    <source>
        <dbReference type="Pfam" id="PF09149"/>
    </source>
</evidence>
<dbReference type="InterPro" id="IPR036310">
    <property type="entry name" value="Smp-1-like_sf"/>
</dbReference>
<dbReference type="InterPro" id="IPR013780">
    <property type="entry name" value="Glyco_hydro_b"/>
</dbReference>
<dbReference type="Gene3D" id="2.60.40.1180">
    <property type="entry name" value="Golgi alpha-mannosidase II"/>
    <property type="match status" value="1"/>
</dbReference>
<dbReference type="Proteomes" id="UP000038009">
    <property type="component" value="Unassembled WGS sequence"/>
</dbReference>
<protein>
    <submittedName>
        <fullName evidence="3">Calpain-like cysteine peptidase putative calpain-like cysteine peptidase Clan CA family C2</fullName>
    </submittedName>
</protein>
<dbReference type="OMA" id="KCTERDN"/>
<evidence type="ECO:0000256" key="1">
    <source>
        <dbReference type="SAM" id="MobiDB-lite"/>
    </source>
</evidence>
<dbReference type="EMBL" id="LJSK01000059">
    <property type="protein sequence ID" value="KPI88163.1"/>
    <property type="molecule type" value="Genomic_DNA"/>
</dbReference>
<evidence type="ECO:0000313" key="3">
    <source>
        <dbReference type="EMBL" id="KPI88163.1"/>
    </source>
</evidence>
<sequence length="154" mass="17233">MGSKSSKQVGEFNYGGPQGFPFDEKYALFEKQNGLLFRLVNKSDRCWAFYSDSKKYEFHVTVNFGPNSRDLVALGNTYLTEDADGGWVAKTIVYPGKTEPFIQGEVVGFDLVVNAVLLTVEYKERRKEEKKAEKKAAANAEKDAARDELGSNTN</sequence>
<accession>A0A0N1I5S6</accession>
<proteinExistence type="predicted"/>
<dbReference type="InterPro" id="IPR015232">
    <property type="entry name" value="DUF1935"/>
</dbReference>
<dbReference type="SUPFAM" id="SSF101601">
    <property type="entry name" value="Smp-1-like"/>
    <property type="match status" value="1"/>
</dbReference>
<dbReference type="Pfam" id="PF09149">
    <property type="entry name" value="DUF1935"/>
    <property type="match status" value="1"/>
</dbReference>
<evidence type="ECO:0000313" key="4">
    <source>
        <dbReference type="Proteomes" id="UP000038009"/>
    </source>
</evidence>
<keyword evidence="4" id="KW-1185">Reference proteome</keyword>
<name>A0A0N1I5S6_LEPSE</name>
<comment type="caution">
    <text evidence="3">The sequence shown here is derived from an EMBL/GenBank/DDBJ whole genome shotgun (WGS) entry which is preliminary data.</text>
</comment>
<dbReference type="PANTHER" id="PTHR47047">
    <property type="entry name" value="PUTATIVE-RELATED-RELATED"/>
    <property type="match status" value="1"/>
</dbReference>
<gene>
    <name evidence="3" type="ORF">ABL78_2740</name>
</gene>
<dbReference type="AlphaFoldDB" id="A0A0N1I5S6"/>
<reference evidence="3 4" key="1">
    <citation type="journal article" date="2015" name="PLoS Pathog.">
        <title>Leptomonas seymouri: Adaptations to the Dixenous Life Cycle Analyzed by Genome Sequencing, Transcriptome Profiling and Co-infection with Leishmania donovani.</title>
        <authorList>
            <person name="Kraeva N."/>
            <person name="Butenko A."/>
            <person name="Hlavacova J."/>
            <person name="Kostygov A."/>
            <person name="Myskova J."/>
            <person name="Grybchuk D."/>
            <person name="Lestinova T."/>
            <person name="Votypka J."/>
            <person name="Volf P."/>
            <person name="Opperdoes F."/>
            <person name="Flegontov P."/>
            <person name="Lukes J."/>
            <person name="Yurchenko V."/>
        </authorList>
    </citation>
    <scope>NUCLEOTIDE SEQUENCE [LARGE SCALE GENOMIC DNA]</scope>
    <source>
        <strain evidence="3 4">ATCC 30220</strain>
    </source>
</reference>
<organism evidence="3 4">
    <name type="scientific">Leptomonas seymouri</name>
    <dbReference type="NCBI Taxonomy" id="5684"/>
    <lineage>
        <taxon>Eukaryota</taxon>
        <taxon>Discoba</taxon>
        <taxon>Euglenozoa</taxon>
        <taxon>Kinetoplastea</taxon>
        <taxon>Metakinetoplastina</taxon>
        <taxon>Trypanosomatida</taxon>
        <taxon>Trypanosomatidae</taxon>
        <taxon>Leishmaniinae</taxon>
        <taxon>Leptomonas</taxon>
    </lineage>
</organism>
<dbReference type="VEuPathDB" id="TriTrypDB:Lsey_0059_0110"/>
<feature type="domain" description="DUF1935" evidence="2">
    <location>
        <begin position="12"/>
        <end position="116"/>
    </location>
</feature>
<feature type="region of interest" description="Disordered" evidence="1">
    <location>
        <begin position="125"/>
        <end position="154"/>
    </location>
</feature>